<keyword evidence="6" id="KW-1185">Reference proteome</keyword>
<evidence type="ECO:0000259" key="4">
    <source>
        <dbReference type="Pfam" id="PF24883"/>
    </source>
</evidence>
<dbReference type="InterPro" id="IPR027417">
    <property type="entry name" value="P-loop_NTPase"/>
</dbReference>
<sequence length="2062" mass="229188">MDDKSNEDVVVIGSEDVRDFNPDNILPLPGDSICKIRSWLNPTEFDCEGSEYRKHLYSHLAGTGRWVFSSSIYQQWHGSQKDGILWIRGIPGSGKSVLAATLIEQLSQEGFPVLYFFCRHTIQANHSPESALRDWLAQVLDFSPPLQHALEKMSNDKQAVEKLTAADLWPQLRMALSHVPKVYCVVDALDEMDQNHLEAFIQSLDEVGRWRPAEIKLIITSRPISTIEKTLRRVKVLDIRLDKEYVEQDIATYVDHRLASSSISIQDRPFITKTVMDRADGLFLYAKLAMDTVLEPSQDPQKALQDIPTELSLVYTNLLREHSKRSGVPDGLQELVLQCVTHAIRPLRLLEIADLIHVTQQVDRDIKDTKALVCCICGPLLEILPDETVRVVHHSLTEYLNGTTRRDKGVYQIFEFGATHNFMALLCLSYLQSGCLEHVKYMGDESLTAEKQSFAHSHLRRDRHILQYMLKQNQVLPPFTHYAADNWYIHVRNAAFLGHDQTAVNSALHNLLVDQNLNKVALLAQLQVEDQYTPLFLAVALHLEGFAKSLLDLPETKLSKPEKMASSPISFAARKGLGTIVRLLLKHGADPTEHDDYGFTPLHAAVLSEHPKVATLFLDAGVDPFIKDTENKKVMSNPTGVNSYGNPALSAFSHGNIAMGLAFLPYLKTSKQVTWALIRAVDGHNAPIVEVLLQHPMIDVNARCQTQATTPLQKACNSRDADIISLLLKAGADPNIPHNCFGNGGISKDGQGSNTLHALASFYSGCHHPHKYEEQWVRCFKLVLEAGAKVDQIDIEGNTPLHGARDVFAVRCLLDGGANPNAVNQLGETLFHNTFNKDIINILKDKADVNLKSSYRGQTPLVQALSEYFPDTECVEKAFQLLDLGADVNIVDNNGNSALHLAMKGTRKLDNVLLQLIERLVAGSGDTNLRNLQGQTPLHNLVGVVGCGAGHRHLKLVEKIVTALLDTGANLEIKDSEGKTPLFRMVNFHHSTEDQEYIDLCEKMIEFGARIDTIDSKGRNLLYDAVLKCQAKFIKYLIERGVDPRQTDYDGNTVWHEAAPRFAKGGAKPEFLNELLAFGFDPAQPNHVGQTALHILSNFRPVAFDPSTSFANNRGTNLDCPTIFNNILDFGMNVNCADSHGVTPLHITSTFSEYLTRRLLQNGADPSKRTVEGLTALHLAARSRQANIIGIMLESLKSKFSREEFLATLNAKDMLGRTPLYYACASGLVESAQLLLNAGAILYSDSYRGSALQGCVGFEEEQKTADWSRRAVLYGHKDHRHEGGGVLISDTLRPEKVLFYGDIDVLSCERLDDILELLASSGSDYTTRFIDEAIADAVEKKFNYTVECLLRTRETLSMPGPYQLDEETSSCLQNRQDTRSSLSSLEIEAHFLRLMSLRDFDLASRQLLETDCIELRYKSNTVLHDLVSGGFASILSQVATHESLAKLENVTFLEERKKKNPYTSPNPVSLLAAACKREVPNMNVIRVLVEHFGLAIQTPVQQNICIDDGDTALHFLVSGNHWWQIAEALPYLVGRGANMELRGNGGLTPLNASLEGIGGPNFNRPAVEILLELGADANSSDDHGVSCLVRACKDREIFQLLLRHGAIITHAAMTAAIDKMDVDLLETMLSNGADPNIRRVEKEVPSWTDGTRFRPPRHDNKWNDELYLLEYVNRASSKNKDDRAACRKMFKMLLDHGADPCARYERTTVLHGLLTTCGQTTYQDSLFPNILPCPKLDLEIPDSNGLTAFLRVCSGRLTFTNWSNASTPSPSLIKLLLDRGANIQARADFGMNALHLLFSQGYRGHTDGYHPRRLGRIDPEDLERINAEAPELLNELDSMGNTPLHYAISGFKKEVEGLKKEINGLITAGADVSKANKKGDTPLHLLVRGEWHVNVNGILDGLRPELLSQFLSLGANINGRNQAGETPIFAFFRNAKVSVKTNHSPLSPESAKRGVSSPNYGKRMVEAEAAVEKERLVWGMFEKAGVDWMLINSAGQTLLHVVAADSGHDTSRGGHQGRRASRFKFLMEKGLDPMQEDDKQRTALDVAAALKNEDILQLFKRK</sequence>
<dbReference type="PANTHER" id="PTHR24198:SF165">
    <property type="entry name" value="ANKYRIN REPEAT-CONTAINING PROTEIN-RELATED"/>
    <property type="match status" value="1"/>
</dbReference>
<dbReference type="PROSITE" id="PS50088">
    <property type="entry name" value="ANK_REPEAT"/>
    <property type="match status" value="6"/>
</dbReference>
<comment type="caution">
    <text evidence="5">The sequence shown here is derived from an EMBL/GenBank/DDBJ whole genome shotgun (WGS) entry which is preliminary data.</text>
</comment>
<organism evidence="5 6">
    <name type="scientific">Venustampulla echinocandica</name>
    <dbReference type="NCBI Taxonomy" id="2656787"/>
    <lineage>
        <taxon>Eukaryota</taxon>
        <taxon>Fungi</taxon>
        <taxon>Dikarya</taxon>
        <taxon>Ascomycota</taxon>
        <taxon>Pezizomycotina</taxon>
        <taxon>Leotiomycetes</taxon>
        <taxon>Helotiales</taxon>
        <taxon>Pleuroascaceae</taxon>
        <taxon>Venustampulla</taxon>
    </lineage>
</organism>
<dbReference type="RefSeq" id="XP_031868217.1">
    <property type="nucleotide sequence ID" value="XM_032015948.1"/>
</dbReference>
<evidence type="ECO:0000313" key="5">
    <source>
        <dbReference type="EMBL" id="RDL35394.1"/>
    </source>
</evidence>
<dbReference type="Proteomes" id="UP000254866">
    <property type="component" value="Unassembled WGS sequence"/>
</dbReference>
<accession>A0A370TJ54</accession>
<dbReference type="Pfam" id="PF12796">
    <property type="entry name" value="Ank_2"/>
    <property type="match status" value="3"/>
</dbReference>
<keyword evidence="2 3" id="KW-0040">ANK repeat</keyword>
<dbReference type="SUPFAM" id="SSF48403">
    <property type="entry name" value="Ankyrin repeat"/>
    <property type="match status" value="4"/>
</dbReference>
<dbReference type="InterPro" id="IPR056884">
    <property type="entry name" value="NPHP3-like_N"/>
</dbReference>
<dbReference type="STRING" id="2656787.A0A370TJ54"/>
<evidence type="ECO:0000313" key="6">
    <source>
        <dbReference type="Proteomes" id="UP000254866"/>
    </source>
</evidence>
<feature type="repeat" description="ANK" evidence="3">
    <location>
        <begin position="1215"/>
        <end position="1240"/>
    </location>
</feature>
<feature type="repeat" description="ANK" evidence="3">
    <location>
        <begin position="1839"/>
        <end position="1877"/>
    </location>
</feature>
<evidence type="ECO:0000256" key="2">
    <source>
        <dbReference type="ARBA" id="ARBA00023043"/>
    </source>
</evidence>
<dbReference type="SMART" id="SM00248">
    <property type="entry name" value="ANK"/>
    <property type="match status" value="26"/>
</dbReference>
<feature type="domain" description="Nephrocystin 3-like N-terminal" evidence="4">
    <location>
        <begin position="62"/>
        <end position="222"/>
    </location>
</feature>
<dbReference type="InterPro" id="IPR002110">
    <property type="entry name" value="Ankyrin_rpt"/>
</dbReference>
<dbReference type="SUPFAM" id="SSF52540">
    <property type="entry name" value="P-loop containing nucleoside triphosphate hydrolases"/>
    <property type="match status" value="1"/>
</dbReference>
<dbReference type="Gene3D" id="3.40.50.300">
    <property type="entry name" value="P-loop containing nucleotide triphosphate hydrolases"/>
    <property type="match status" value="1"/>
</dbReference>
<proteinExistence type="predicted"/>
<dbReference type="Pfam" id="PF24883">
    <property type="entry name" value="NPHP3_N"/>
    <property type="match status" value="1"/>
</dbReference>
<gene>
    <name evidence="5" type="ORF">BP5553_07325</name>
</gene>
<feature type="repeat" description="ANK" evidence="3">
    <location>
        <begin position="1017"/>
        <end position="1049"/>
    </location>
</feature>
<dbReference type="InterPro" id="IPR036770">
    <property type="entry name" value="Ankyrin_rpt-contain_sf"/>
</dbReference>
<reference evidence="5 6" key="1">
    <citation type="journal article" date="2018" name="IMA Fungus">
        <title>IMA Genome-F 9: Draft genome sequence of Annulohypoxylon stygium, Aspergillus mulundensis, Berkeleyomyces basicola (syn. Thielaviopsis basicola), Ceratocystis smalleyi, two Cercospora beticola strains, Coleophoma cylindrospora, Fusarium fracticaudum, Phialophora cf. hyalina, and Morchella septimelata.</title>
        <authorList>
            <person name="Wingfield B.D."/>
            <person name="Bills G.F."/>
            <person name="Dong Y."/>
            <person name="Huang W."/>
            <person name="Nel W.J."/>
            <person name="Swalarsk-Parry B.S."/>
            <person name="Vaghefi N."/>
            <person name="Wilken P.M."/>
            <person name="An Z."/>
            <person name="de Beer Z.W."/>
            <person name="De Vos L."/>
            <person name="Chen L."/>
            <person name="Duong T.A."/>
            <person name="Gao Y."/>
            <person name="Hammerbacher A."/>
            <person name="Kikkert J.R."/>
            <person name="Li Y."/>
            <person name="Li H."/>
            <person name="Li K."/>
            <person name="Li Q."/>
            <person name="Liu X."/>
            <person name="Ma X."/>
            <person name="Naidoo K."/>
            <person name="Pethybridge S.J."/>
            <person name="Sun J."/>
            <person name="Steenkamp E.T."/>
            <person name="van der Nest M.A."/>
            <person name="van Wyk S."/>
            <person name="Wingfield M.J."/>
            <person name="Xiong C."/>
            <person name="Yue Q."/>
            <person name="Zhang X."/>
        </authorList>
    </citation>
    <scope>NUCLEOTIDE SEQUENCE [LARGE SCALE GENOMIC DNA]</scope>
    <source>
        <strain evidence="5 6">BP 5553</strain>
    </source>
</reference>
<feature type="repeat" description="ANK" evidence="3">
    <location>
        <begin position="707"/>
        <end position="739"/>
    </location>
</feature>
<feature type="repeat" description="ANK" evidence="3">
    <location>
        <begin position="564"/>
        <end position="596"/>
    </location>
</feature>
<dbReference type="PANTHER" id="PTHR24198">
    <property type="entry name" value="ANKYRIN REPEAT AND PROTEIN KINASE DOMAIN-CONTAINING PROTEIN"/>
    <property type="match status" value="1"/>
</dbReference>
<feature type="repeat" description="ANK" evidence="3">
    <location>
        <begin position="597"/>
        <end position="629"/>
    </location>
</feature>
<protein>
    <recommendedName>
        <fullName evidence="4">Nephrocystin 3-like N-terminal domain-containing protein</fullName>
    </recommendedName>
</protein>
<evidence type="ECO:0000256" key="3">
    <source>
        <dbReference type="PROSITE-ProRule" id="PRU00023"/>
    </source>
</evidence>
<dbReference type="PRINTS" id="PR01415">
    <property type="entry name" value="ANKYRIN"/>
</dbReference>
<dbReference type="PROSITE" id="PS50297">
    <property type="entry name" value="ANK_REP_REGION"/>
    <property type="match status" value="4"/>
</dbReference>
<name>A0A370TJ54_9HELO</name>
<dbReference type="OrthoDB" id="21416at2759"/>
<keyword evidence="1" id="KW-0677">Repeat</keyword>
<dbReference type="Gene3D" id="1.25.40.20">
    <property type="entry name" value="Ankyrin repeat-containing domain"/>
    <property type="match status" value="8"/>
</dbReference>
<dbReference type="EMBL" id="NPIC01000006">
    <property type="protein sequence ID" value="RDL35394.1"/>
    <property type="molecule type" value="Genomic_DNA"/>
</dbReference>
<evidence type="ECO:0000256" key="1">
    <source>
        <dbReference type="ARBA" id="ARBA00022737"/>
    </source>
</evidence>
<dbReference type="GeneID" id="43600174"/>
<dbReference type="Pfam" id="PF00023">
    <property type="entry name" value="Ank"/>
    <property type="match status" value="1"/>
</dbReference>